<keyword evidence="7" id="KW-1185">Reference proteome</keyword>
<proteinExistence type="inferred from homology"/>
<evidence type="ECO:0000256" key="4">
    <source>
        <dbReference type="ARBA" id="ARBA00023242"/>
    </source>
</evidence>
<keyword evidence="3" id="KW-0238">DNA-binding</keyword>
<dbReference type="PANTHER" id="PTHR10015:SF465">
    <property type="entry name" value="HSF-TYPE DNA-BINDING DOMAIN-CONTAINING PROTEIN"/>
    <property type="match status" value="1"/>
</dbReference>
<comment type="subcellular location">
    <subcellularLocation>
        <location evidence="1">Nucleus</location>
    </subcellularLocation>
</comment>
<organism evidence="7 8">
    <name type="scientific">Limulus polyphemus</name>
    <name type="common">Atlantic horseshoe crab</name>
    <dbReference type="NCBI Taxonomy" id="6850"/>
    <lineage>
        <taxon>Eukaryota</taxon>
        <taxon>Metazoa</taxon>
        <taxon>Ecdysozoa</taxon>
        <taxon>Arthropoda</taxon>
        <taxon>Chelicerata</taxon>
        <taxon>Merostomata</taxon>
        <taxon>Xiphosura</taxon>
        <taxon>Limulidae</taxon>
        <taxon>Limulus</taxon>
    </lineage>
</organism>
<keyword evidence="4" id="KW-0539">Nucleus</keyword>
<evidence type="ECO:0000256" key="3">
    <source>
        <dbReference type="ARBA" id="ARBA00023125"/>
    </source>
</evidence>
<dbReference type="InterPro" id="IPR036388">
    <property type="entry name" value="WH-like_DNA-bd_sf"/>
</dbReference>
<evidence type="ECO:0000256" key="5">
    <source>
        <dbReference type="RuleBase" id="RU004020"/>
    </source>
</evidence>
<dbReference type="SUPFAM" id="SSF46785">
    <property type="entry name" value="Winged helix' DNA-binding domain"/>
    <property type="match status" value="1"/>
</dbReference>
<evidence type="ECO:0000259" key="6">
    <source>
        <dbReference type="SMART" id="SM00415"/>
    </source>
</evidence>
<dbReference type="Pfam" id="PF00447">
    <property type="entry name" value="HSF_DNA-bind"/>
    <property type="match status" value="1"/>
</dbReference>
<comment type="similarity">
    <text evidence="2 5">Belongs to the HSF family.</text>
</comment>
<evidence type="ECO:0000313" key="7">
    <source>
        <dbReference type="Proteomes" id="UP000694941"/>
    </source>
</evidence>
<dbReference type="Gene3D" id="1.10.10.10">
    <property type="entry name" value="Winged helix-like DNA-binding domain superfamily/Winged helix DNA-binding domain"/>
    <property type="match status" value="1"/>
</dbReference>
<evidence type="ECO:0000256" key="2">
    <source>
        <dbReference type="ARBA" id="ARBA00006403"/>
    </source>
</evidence>
<dbReference type="SMART" id="SM00415">
    <property type="entry name" value="HSF"/>
    <property type="match status" value="1"/>
</dbReference>
<dbReference type="GeneID" id="106474097"/>
<gene>
    <name evidence="8" type="primary">LOC106474097</name>
</gene>
<dbReference type="Proteomes" id="UP000694941">
    <property type="component" value="Unplaced"/>
</dbReference>
<evidence type="ECO:0000313" key="8">
    <source>
        <dbReference type="RefSeq" id="XP_013790245.1"/>
    </source>
</evidence>
<feature type="domain" description="HSF-type DNA-binding" evidence="6">
    <location>
        <begin position="24"/>
        <end position="130"/>
    </location>
</feature>
<protein>
    <submittedName>
        <fullName evidence="8">Heat shock factor protein-like</fullName>
    </submittedName>
</protein>
<dbReference type="PANTHER" id="PTHR10015">
    <property type="entry name" value="HEAT SHOCK TRANSCRIPTION FACTOR"/>
    <property type="match status" value="1"/>
</dbReference>
<dbReference type="InterPro" id="IPR036390">
    <property type="entry name" value="WH_DNA-bd_sf"/>
</dbReference>
<name>A0ABM1BWX0_LIMPO</name>
<evidence type="ECO:0000256" key="1">
    <source>
        <dbReference type="ARBA" id="ARBA00004123"/>
    </source>
</evidence>
<sequence length="404" mass="46304">MMYNAEHSISSGFLTASECCSTIISMRFPQKLWKIVNECNNGAIQWNCDGTTIVIDYRKFQREYLDSRIDIFKTNNITSFIRQLNLYGFKKVSNNYRDTFNHMKNADMHEFRNEFFVKGRYDLLTRVSRKTTNSNNLEPRVGLTLGLELTSFRLVLQNQKQDTGLIPVSETPSRITKSQFIPWNGAIPWNGFQEVAENTISSRNQNFDMNPKEWLETHSKINPENNIYKKVNYGASDVLLSQSAVEISTLSGNSCENPNIESTSVLDLIYSPHYSQMECTSTLEEALTLDTVFSHIEKELSDNMYESCDLLSSSSSVGLENFTQNQEMETKQLMESPSVLTEKHNFNVEKEKGQRQKENVKNSYNCVTLLENEETVLGKQIKYAAVTVHQSLGSSQWKRVVEVP</sequence>
<dbReference type="RefSeq" id="XP_013790245.1">
    <property type="nucleotide sequence ID" value="XM_013934791.1"/>
</dbReference>
<accession>A0ABM1BWX0</accession>
<dbReference type="InterPro" id="IPR000232">
    <property type="entry name" value="HSF_DNA-bd"/>
</dbReference>
<reference evidence="8" key="1">
    <citation type="submission" date="2025-08" db="UniProtKB">
        <authorList>
            <consortium name="RefSeq"/>
        </authorList>
    </citation>
    <scope>IDENTIFICATION</scope>
    <source>
        <tissue evidence="8">Muscle</tissue>
    </source>
</reference>